<evidence type="ECO:0000256" key="1">
    <source>
        <dbReference type="SAM" id="MobiDB-lite"/>
    </source>
</evidence>
<gene>
    <name evidence="2" type="ORF">B0T20DRAFT_48962</name>
</gene>
<feature type="compositionally biased region" description="Basic and acidic residues" evidence="1">
    <location>
        <begin position="94"/>
        <end position="114"/>
    </location>
</feature>
<organism evidence="2 3">
    <name type="scientific">Sordaria brevicollis</name>
    <dbReference type="NCBI Taxonomy" id="83679"/>
    <lineage>
        <taxon>Eukaryota</taxon>
        <taxon>Fungi</taxon>
        <taxon>Dikarya</taxon>
        <taxon>Ascomycota</taxon>
        <taxon>Pezizomycotina</taxon>
        <taxon>Sordariomycetes</taxon>
        <taxon>Sordariomycetidae</taxon>
        <taxon>Sordariales</taxon>
        <taxon>Sordariaceae</taxon>
        <taxon>Sordaria</taxon>
    </lineage>
</organism>
<dbReference type="EMBL" id="JAUTDP010000010">
    <property type="protein sequence ID" value="KAK3395934.1"/>
    <property type="molecule type" value="Genomic_DNA"/>
</dbReference>
<feature type="region of interest" description="Disordered" evidence="1">
    <location>
        <begin position="197"/>
        <end position="217"/>
    </location>
</feature>
<evidence type="ECO:0000313" key="3">
    <source>
        <dbReference type="Proteomes" id="UP001281003"/>
    </source>
</evidence>
<comment type="caution">
    <text evidence="2">The sequence shown here is derived from an EMBL/GenBank/DDBJ whole genome shotgun (WGS) entry which is preliminary data.</text>
</comment>
<keyword evidence="3" id="KW-1185">Reference proteome</keyword>
<proteinExistence type="predicted"/>
<accession>A0AAE0U9Z7</accession>
<reference evidence="2" key="2">
    <citation type="submission" date="2023-07" db="EMBL/GenBank/DDBJ databases">
        <authorList>
            <consortium name="Lawrence Berkeley National Laboratory"/>
            <person name="Haridas S."/>
            <person name="Hensen N."/>
            <person name="Bonometti L."/>
            <person name="Westerberg I."/>
            <person name="Brannstrom I.O."/>
            <person name="Guillou S."/>
            <person name="Cros-Aarteil S."/>
            <person name="Calhoun S."/>
            <person name="Kuo A."/>
            <person name="Mondo S."/>
            <person name="Pangilinan J."/>
            <person name="Riley R."/>
            <person name="LaButti K."/>
            <person name="Andreopoulos B."/>
            <person name="Lipzen A."/>
            <person name="Chen C."/>
            <person name="Yanf M."/>
            <person name="Daum C."/>
            <person name="Ng V."/>
            <person name="Clum A."/>
            <person name="Steindorff A."/>
            <person name="Ohm R."/>
            <person name="Martin F."/>
            <person name="Silar P."/>
            <person name="Natvig D."/>
            <person name="Lalanne C."/>
            <person name="Gautier V."/>
            <person name="Ament-velasquez S.L."/>
            <person name="Kruys A."/>
            <person name="Hutchinson M.I."/>
            <person name="Powell A.J."/>
            <person name="Barry K."/>
            <person name="Miller A.N."/>
            <person name="Grigoriev I.V."/>
            <person name="Debuchy R."/>
            <person name="Gladieux P."/>
            <person name="Thoren M.H."/>
            <person name="Johannesson H."/>
        </authorList>
    </citation>
    <scope>NUCLEOTIDE SEQUENCE</scope>
    <source>
        <strain evidence="2">FGSC 1904</strain>
    </source>
</reference>
<dbReference type="Proteomes" id="UP001281003">
    <property type="component" value="Unassembled WGS sequence"/>
</dbReference>
<evidence type="ECO:0000313" key="2">
    <source>
        <dbReference type="EMBL" id="KAK3395934.1"/>
    </source>
</evidence>
<reference evidence="2" key="1">
    <citation type="journal article" date="2023" name="Mol. Phylogenet. Evol.">
        <title>Genome-scale phylogeny and comparative genomics of the fungal order Sordariales.</title>
        <authorList>
            <person name="Hensen N."/>
            <person name="Bonometti L."/>
            <person name="Westerberg I."/>
            <person name="Brannstrom I.O."/>
            <person name="Guillou S."/>
            <person name="Cros-Aarteil S."/>
            <person name="Calhoun S."/>
            <person name="Haridas S."/>
            <person name="Kuo A."/>
            <person name="Mondo S."/>
            <person name="Pangilinan J."/>
            <person name="Riley R."/>
            <person name="LaButti K."/>
            <person name="Andreopoulos B."/>
            <person name="Lipzen A."/>
            <person name="Chen C."/>
            <person name="Yan M."/>
            <person name="Daum C."/>
            <person name="Ng V."/>
            <person name="Clum A."/>
            <person name="Steindorff A."/>
            <person name="Ohm R.A."/>
            <person name="Martin F."/>
            <person name="Silar P."/>
            <person name="Natvig D.O."/>
            <person name="Lalanne C."/>
            <person name="Gautier V."/>
            <person name="Ament-Velasquez S.L."/>
            <person name="Kruys A."/>
            <person name="Hutchinson M.I."/>
            <person name="Powell A.J."/>
            <person name="Barry K."/>
            <person name="Miller A.N."/>
            <person name="Grigoriev I.V."/>
            <person name="Debuchy R."/>
            <person name="Gladieux P."/>
            <person name="Hiltunen Thoren M."/>
            <person name="Johannesson H."/>
        </authorList>
    </citation>
    <scope>NUCLEOTIDE SEQUENCE</scope>
    <source>
        <strain evidence="2">FGSC 1904</strain>
    </source>
</reference>
<dbReference type="AlphaFoldDB" id="A0AAE0U9Z7"/>
<feature type="region of interest" description="Disordered" evidence="1">
    <location>
        <begin position="90"/>
        <end position="118"/>
    </location>
</feature>
<protein>
    <submittedName>
        <fullName evidence="2">Uncharacterized protein</fullName>
    </submittedName>
</protein>
<name>A0AAE0U9Z7_SORBR</name>
<sequence>MKKLERKSREPVSCKVKEWMMEKRRKKKRRPALCLFSAKKRKMHRPAGFVWKKVGRKKRGVKKNGEWRMVMETEDVEKWKKSEEGRRLAMISRRYQDQDHKDKPERGKAQERKGFTPAGNDVKQATVQAFFQVTTLCSRGSLRVRGCSPLASSNQKKEPGLTLFLGGELPPTPLTTPHTPHICQSKWISRIESLRTNQQHKNQPNLSNAVSESVPSR</sequence>